<evidence type="ECO:0000259" key="2">
    <source>
        <dbReference type="Pfam" id="PF01757"/>
    </source>
</evidence>
<feature type="transmembrane region" description="Helical" evidence="1">
    <location>
        <begin position="105"/>
        <end position="126"/>
    </location>
</feature>
<keyword evidence="1" id="KW-0472">Membrane</keyword>
<feature type="transmembrane region" description="Helical" evidence="1">
    <location>
        <begin position="267"/>
        <end position="286"/>
    </location>
</feature>
<dbReference type="AlphaFoldDB" id="A0A8G2CN00"/>
<dbReference type="Proteomes" id="UP000186308">
    <property type="component" value="Unassembled WGS sequence"/>
</dbReference>
<keyword evidence="3" id="KW-0378">Hydrolase</keyword>
<reference evidence="3 4" key="1">
    <citation type="submission" date="2017-01" db="EMBL/GenBank/DDBJ databases">
        <authorList>
            <person name="Varghese N."/>
            <person name="Submissions S."/>
        </authorList>
    </citation>
    <scope>NUCLEOTIDE SEQUENCE [LARGE SCALE GENOMIC DNA]</scope>
    <source>
        <strain evidence="3 4">ATCC 35905</strain>
    </source>
</reference>
<evidence type="ECO:0000256" key="1">
    <source>
        <dbReference type="SAM" id="Phobius"/>
    </source>
</evidence>
<feature type="transmembrane region" description="Helical" evidence="1">
    <location>
        <begin position="237"/>
        <end position="261"/>
    </location>
</feature>
<gene>
    <name evidence="3" type="ORF">SAMN05421828_12547</name>
</gene>
<dbReference type="PANTHER" id="PTHR23028">
    <property type="entry name" value="ACETYLTRANSFERASE"/>
    <property type="match status" value="1"/>
</dbReference>
<dbReference type="GO" id="GO:0000271">
    <property type="term" value="P:polysaccharide biosynthetic process"/>
    <property type="evidence" value="ECO:0007669"/>
    <property type="project" value="TreeGrafter"/>
</dbReference>
<organism evidence="3 4">
    <name type="scientific">Acidiphilium rubrum</name>
    <dbReference type="NCBI Taxonomy" id="526"/>
    <lineage>
        <taxon>Bacteria</taxon>
        <taxon>Pseudomonadati</taxon>
        <taxon>Pseudomonadota</taxon>
        <taxon>Alphaproteobacteria</taxon>
        <taxon>Acetobacterales</taxon>
        <taxon>Acidocellaceae</taxon>
        <taxon>Acidiphilium</taxon>
    </lineage>
</organism>
<name>A0A8G2CN00_ACIRU</name>
<feature type="transmembrane region" description="Helical" evidence="1">
    <location>
        <begin position="213"/>
        <end position="230"/>
    </location>
</feature>
<dbReference type="PANTHER" id="PTHR23028:SF131">
    <property type="entry name" value="BLR2367 PROTEIN"/>
    <property type="match status" value="1"/>
</dbReference>
<dbReference type="InterPro" id="IPR050879">
    <property type="entry name" value="Acyltransferase_3"/>
</dbReference>
<evidence type="ECO:0000313" key="3">
    <source>
        <dbReference type="EMBL" id="SIR34341.1"/>
    </source>
</evidence>
<keyword evidence="4" id="KW-1185">Reference proteome</keyword>
<dbReference type="GO" id="GO:0016020">
    <property type="term" value="C:membrane"/>
    <property type="evidence" value="ECO:0007669"/>
    <property type="project" value="TreeGrafter"/>
</dbReference>
<sequence>MDKKRLNQLDALRGIAALVVVFDHYVETVPERLRHAVHAGSLLHPTAWTSPWFWLRFTPLRLGVDGEAAVDLFFVLSGFVLALPLTKDWQPQLWSFFIKRFCRIYIPFAAIILLIAVAYAVIPTTWNPSASHWLNDLRPHAGGYSLTAHLLMTGRDMILDPPMWTLVHEIRMSIFFPVIFLLIRSIGAAETAFACFILSIWASFGMPHSISGSWQATIHFTWMFAVGSALSFHRDRLVALVGTAGSGLIACLWGLAIMLLIVPFQRVWSDFLIGAGAALLIVLCLPQSRVTRVLTSPVPLWLGRISFSLYLIHLPILTVALTSGRMIGGKATILLATFLLAELCYRSIEAPAHLLGIRLSQVLQSRNFSRQQGWAESSRSVAPPNHQKDKAR</sequence>
<accession>A0A8G2CN00</accession>
<feature type="transmembrane region" description="Helical" evidence="1">
    <location>
        <begin position="298"/>
        <end position="321"/>
    </location>
</feature>
<evidence type="ECO:0000313" key="4">
    <source>
        <dbReference type="Proteomes" id="UP000186308"/>
    </source>
</evidence>
<keyword evidence="3" id="KW-0808">Transferase</keyword>
<dbReference type="GO" id="GO:0016747">
    <property type="term" value="F:acyltransferase activity, transferring groups other than amino-acyl groups"/>
    <property type="evidence" value="ECO:0007669"/>
    <property type="project" value="InterPro"/>
</dbReference>
<keyword evidence="3" id="KW-0012">Acyltransferase</keyword>
<dbReference type="RefSeq" id="WP_029312540.1">
    <property type="nucleotide sequence ID" value="NZ_FTNE01000025.1"/>
</dbReference>
<keyword evidence="1" id="KW-1133">Transmembrane helix</keyword>
<keyword evidence="1" id="KW-0812">Transmembrane</keyword>
<dbReference type="GO" id="GO:0016787">
    <property type="term" value="F:hydrolase activity"/>
    <property type="evidence" value="ECO:0007669"/>
    <property type="project" value="UniProtKB-KW"/>
</dbReference>
<dbReference type="Pfam" id="PF01757">
    <property type="entry name" value="Acyl_transf_3"/>
    <property type="match status" value="1"/>
</dbReference>
<dbReference type="OrthoDB" id="9796461at2"/>
<dbReference type="EMBL" id="FTNE01000025">
    <property type="protein sequence ID" value="SIR34341.1"/>
    <property type="molecule type" value="Genomic_DNA"/>
</dbReference>
<feature type="domain" description="Acyltransferase 3" evidence="2">
    <location>
        <begin position="7"/>
        <end position="320"/>
    </location>
</feature>
<comment type="caution">
    <text evidence="3">The sequence shown here is derived from an EMBL/GenBank/DDBJ whole genome shotgun (WGS) entry which is preliminary data.</text>
</comment>
<dbReference type="InterPro" id="IPR002656">
    <property type="entry name" value="Acyl_transf_3_dom"/>
</dbReference>
<feature type="transmembrane region" description="Helical" evidence="1">
    <location>
        <begin position="174"/>
        <end position="201"/>
    </location>
</feature>
<protein>
    <submittedName>
        <fullName evidence="3">Peptidoglycan/LPS O-acetylase OafA/YrhL, contains acyltransferase and SGNH-hydrolase domains</fullName>
    </submittedName>
</protein>
<proteinExistence type="predicted"/>